<keyword evidence="7" id="KW-0732">Signal</keyword>
<evidence type="ECO:0000313" key="8">
    <source>
        <dbReference type="EMBL" id="KAG7087847.1"/>
    </source>
</evidence>
<evidence type="ECO:0000256" key="7">
    <source>
        <dbReference type="RuleBase" id="RU365009"/>
    </source>
</evidence>
<feature type="signal peptide" evidence="7">
    <location>
        <begin position="1"/>
        <end position="18"/>
    </location>
</feature>
<dbReference type="RefSeq" id="XP_043004318.1">
    <property type="nucleotide sequence ID" value="XM_043158963.1"/>
</dbReference>
<organism evidence="8 9">
    <name type="scientific">Marasmius oreades</name>
    <name type="common">fairy-ring Marasmius</name>
    <dbReference type="NCBI Taxonomy" id="181124"/>
    <lineage>
        <taxon>Eukaryota</taxon>
        <taxon>Fungi</taxon>
        <taxon>Dikarya</taxon>
        <taxon>Basidiomycota</taxon>
        <taxon>Agaricomycotina</taxon>
        <taxon>Agaricomycetes</taxon>
        <taxon>Agaricomycetidae</taxon>
        <taxon>Agaricales</taxon>
        <taxon>Marasmiineae</taxon>
        <taxon>Marasmiaceae</taxon>
        <taxon>Marasmius</taxon>
    </lineage>
</organism>
<dbReference type="SMART" id="SM00075">
    <property type="entry name" value="HYDRO"/>
    <property type="match status" value="1"/>
</dbReference>
<evidence type="ECO:0000256" key="6">
    <source>
        <dbReference type="ARBA" id="ARBA00093546"/>
    </source>
</evidence>
<keyword evidence="4 7" id="KW-0964">Secreted</keyword>
<dbReference type="GO" id="GO:0005199">
    <property type="term" value="F:structural constituent of cell wall"/>
    <property type="evidence" value="ECO:0007669"/>
    <property type="project" value="InterPro"/>
</dbReference>
<name>A0A9P7RQW6_9AGAR</name>
<comment type="caution">
    <text evidence="8">The sequence shown here is derived from an EMBL/GenBank/DDBJ whole genome shotgun (WGS) entry which is preliminary data.</text>
</comment>
<reference evidence="8" key="1">
    <citation type="journal article" date="2021" name="Genome Biol. Evol.">
        <title>The assembled and annotated genome of the fairy-ring fungus Marasmius oreades.</title>
        <authorList>
            <person name="Hiltunen M."/>
            <person name="Ament-Velasquez S.L."/>
            <person name="Johannesson H."/>
        </authorList>
    </citation>
    <scope>NUCLEOTIDE SEQUENCE</scope>
    <source>
        <strain evidence="8">03SP1</strain>
    </source>
</reference>
<evidence type="ECO:0000256" key="1">
    <source>
        <dbReference type="ARBA" id="ARBA00004191"/>
    </source>
</evidence>
<dbReference type="EMBL" id="CM032189">
    <property type="protein sequence ID" value="KAG7087847.1"/>
    <property type="molecule type" value="Genomic_DNA"/>
</dbReference>
<comment type="subcellular location">
    <subcellularLocation>
        <location evidence="1 7">Secreted</location>
        <location evidence="1 7">Cell wall</location>
    </subcellularLocation>
</comment>
<comment type="subunit">
    <text evidence="6">Self-assembles to form functional amyloid fibrils called rodlets. Self-assembly into fibrillar rodlets occurs spontaneously at hydrophobic:hydrophilic interfaces and the rodlets further associate laterally to form amphipathic monolayers.</text>
</comment>
<evidence type="ECO:0000256" key="3">
    <source>
        <dbReference type="ARBA" id="ARBA00022512"/>
    </source>
</evidence>
<dbReference type="Proteomes" id="UP001049176">
    <property type="component" value="Chromosome 9"/>
</dbReference>
<evidence type="ECO:0000256" key="4">
    <source>
        <dbReference type="ARBA" id="ARBA00022525"/>
    </source>
</evidence>
<proteinExistence type="inferred from homology"/>
<keyword evidence="3 7" id="KW-0134">Cell wall</keyword>
<dbReference type="GO" id="GO:0009277">
    <property type="term" value="C:fungal-type cell wall"/>
    <property type="evidence" value="ECO:0007669"/>
    <property type="project" value="InterPro"/>
</dbReference>
<dbReference type="AlphaFoldDB" id="A0A9P7RQW6"/>
<gene>
    <name evidence="8" type="ORF">E1B28_013785</name>
</gene>
<evidence type="ECO:0000256" key="2">
    <source>
        <dbReference type="ARBA" id="ARBA00010446"/>
    </source>
</evidence>
<sequence>MLFNKVFAVSALTTLVAAAAIGRRGIEFNTQCQGLQCCQQVGSATDPAIITQATSLGVPYYVLTGLLASVEVGLNCWPVTIFGGGTSACFPGETSVICNDNSHGGLINVGCVPVTV</sequence>
<dbReference type="GeneID" id="66082860"/>
<keyword evidence="9" id="KW-1185">Reference proteome</keyword>
<dbReference type="InterPro" id="IPR001338">
    <property type="entry name" value="Class_I_Hydrophobin"/>
</dbReference>
<evidence type="ECO:0000313" key="9">
    <source>
        <dbReference type="Proteomes" id="UP001049176"/>
    </source>
</evidence>
<dbReference type="OrthoDB" id="2801305at2759"/>
<comment type="similarity">
    <text evidence="2 7">Belongs to the fungal hydrophobin family.</text>
</comment>
<evidence type="ECO:0000256" key="5">
    <source>
        <dbReference type="ARBA" id="ARBA00023157"/>
    </source>
</evidence>
<feature type="chain" id="PRO_5040541781" description="Hydrophobin" evidence="7">
    <location>
        <begin position="19"/>
        <end position="116"/>
    </location>
</feature>
<protein>
    <recommendedName>
        <fullName evidence="7">Hydrophobin</fullName>
    </recommendedName>
</protein>
<keyword evidence="5 7" id="KW-1015">Disulfide bond</keyword>
<dbReference type="Pfam" id="PF01185">
    <property type="entry name" value="Hydrophobin"/>
    <property type="match status" value="1"/>
</dbReference>
<dbReference type="CDD" id="cd23507">
    <property type="entry name" value="hydrophobin_I"/>
    <property type="match status" value="1"/>
</dbReference>
<dbReference type="KEGG" id="more:E1B28_013785"/>
<accession>A0A9P7RQW6</accession>